<gene>
    <name evidence="2" type="ORF">AcdelDRAFT_1068</name>
</gene>
<dbReference type="EMBL" id="ACQT01000019">
    <property type="protein sequence ID" value="EER61328.1"/>
    <property type="molecule type" value="Genomic_DNA"/>
</dbReference>
<name>C5T2D8_ACIDE</name>
<dbReference type="AlphaFoldDB" id="C5T2D8"/>
<keyword evidence="1" id="KW-0472">Membrane</keyword>
<keyword evidence="1" id="KW-0812">Transmembrane</keyword>
<feature type="transmembrane region" description="Helical" evidence="1">
    <location>
        <begin position="71"/>
        <end position="89"/>
    </location>
</feature>
<evidence type="ECO:0000256" key="1">
    <source>
        <dbReference type="SAM" id="Phobius"/>
    </source>
</evidence>
<protein>
    <submittedName>
        <fullName evidence="2">Uncharacterized protein</fullName>
    </submittedName>
</protein>
<feature type="transmembrane region" description="Helical" evidence="1">
    <location>
        <begin position="41"/>
        <end position="65"/>
    </location>
</feature>
<dbReference type="PATRIC" id="fig|573060.9.peg.4082"/>
<organism evidence="2 3">
    <name type="scientific">Acidovorax delafieldii 2AN</name>
    <dbReference type="NCBI Taxonomy" id="573060"/>
    <lineage>
        <taxon>Bacteria</taxon>
        <taxon>Pseudomonadati</taxon>
        <taxon>Pseudomonadota</taxon>
        <taxon>Betaproteobacteria</taxon>
        <taxon>Burkholderiales</taxon>
        <taxon>Comamonadaceae</taxon>
        <taxon>Acidovorax</taxon>
    </lineage>
</organism>
<comment type="caution">
    <text evidence="2">The sequence shown here is derived from an EMBL/GenBank/DDBJ whole genome shotgun (WGS) entry which is preliminary data.</text>
</comment>
<reference evidence="2 3" key="1">
    <citation type="submission" date="2009-05" db="EMBL/GenBank/DDBJ databases">
        <title>The draft genome of Acidovorax delafieldii 2AN.</title>
        <authorList>
            <consortium name="US DOE Joint Genome Institute (JGI-PGF)"/>
            <person name="Lucas S."/>
            <person name="Copeland A."/>
            <person name="Lapidus A."/>
            <person name="Glavina del Rio T."/>
            <person name="Tice H."/>
            <person name="Bruce D."/>
            <person name="Goodwin L."/>
            <person name="Pitluck S."/>
            <person name="Larimer F."/>
            <person name="Land M.L."/>
            <person name="Hauser L."/>
            <person name="Shelobolina E.S."/>
            <person name="Picardal F."/>
            <person name="Roden E."/>
            <person name="Emerson D."/>
        </authorList>
    </citation>
    <scope>NUCLEOTIDE SEQUENCE [LARGE SCALE GENOMIC DNA]</scope>
    <source>
        <strain evidence="2 3">2AN</strain>
    </source>
</reference>
<keyword evidence="3" id="KW-1185">Reference proteome</keyword>
<sequence>MFMGPFAALDHAVNFVAPAAALALLLVLGGRILRPKGPQALSWWAQVAINFVVGCGVLVAGLVVLGRDGKMLTYAALVLACASCQWLLVRGWRS</sequence>
<feature type="transmembrane region" description="Helical" evidence="1">
    <location>
        <begin position="12"/>
        <end position="29"/>
    </location>
</feature>
<accession>C5T2D8</accession>
<keyword evidence="1" id="KW-1133">Transmembrane helix</keyword>
<evidence type="ECO:0000313" key="2">
    <source>
        <dbReference type="EMBL" id="EER61328.1"/>
    </source>
</evidence>
<dbReference type="Proteomes" id="UP000003856">
    <property type="component" value="Unassembled WGS sequence"/>
</dbReference>
<evidence type="ECO:0000313" key="3">
    <source>
        <dbReference type="Proteomes" id="UP000003856"/>
    </source>
</evidence>
<proteinExistence type="predicted"/>